<keyword evidence="11" id="KW-0413">Isomerase</keyword>
<dbReference type="PRINTS" id="PR01159">
    <property type="entry name" value="DNAGYRASEB"/>
</dbReference>
<proteinExistence type="inferred from homology"/>
<dbReference type="SMART" id="SM00387">
    <property type="entry name" value="HATPase_c"/>
    <property type="match status" value="1"/>
</dbReference>
<dbReference type="InterPro" id="IPR001241">
    <property type="entry name" value="Topo_IIA"/>
</dbReference>
<dbReference type="EC" id="5.6.2.2" evidence="4"/>
<comment type="caution">
    <text evidence="13">The sequence shown here is derived from an EMBL/GenBank/DDBJ whole genome shotgun (WGS) entry which is preliminary data.</text>
</comment>
<dbReference type="Pfam" id="PF00204">
    <property type="entry name" value="DNA_gyraseB"/>
    <property type="match status" value="1"/>
</dbReference>
<feature type="domain" description="Toprim" evidence="12">
    <location>
        <begin position="427"/>
        <end position="541"/>
    </location>
</feature>
<evidence type="ECO:0000259" key="12">
    <source>
        <dbReference type="PROSITE" id="PS50880"/>
    </source>
</evidence>
<dbReference type="Proteomes" id="UP000676565">
    <property type="component" value="Unassembled WGS sequence"/>
</dbReference>
<dbReference type="Pfam" id="PF00986">
    <property type="entry name" value="DNA_gyraseB_C"/>
    <property type="match status" value="1"/>
</dbReference>
<comment type="catalytic activity">
    <reaction evidence="1">
        <text>ATP-dependent breakage, passage and rejoining of double-stranded DNA.</text>
        <dbReference type="EC" id="5.6.2.2"/>
    </reaction>
</comment>
<dbReference type="NCBIfam" id="NF004189">
    <property type="entry name" value="PRK05644.1"/>
    <property type="match status" value="1"/>
</dbReference>
<dbReference type="InterPro" id="IPR013759">
    <property type="entry name" value="Topo_IIA_B_C"/>
</dbReference>
<dbReference type="InterPro" id="IPR014721">
    <property type="entry name" value="Ribsml_uS5_D2-typ_fold_subgr"/>
</dbReference>
<organism evidence="13 14">
    <name type="scientific">Gemmata palustris</name>
    <dbReference type="NCBI Taxonomy" id="2822762"/>
    <lineage>
        <taxon>Bacteria</taxon>
        <taxon>Pseudomonadati</taxon>
        <taxon>Planctomycetota</taxon>
        <taxon>Planctomycetia</taxon>
        <taxon>Gemmatales</taxon>
        <taxon>Gemmataceae</taxon>
        <taxon>Gemmata</taxon>
    </lineage>
</organism>
<evidence type="ECO:0000256" key="5">
    <source>
        <dbReference type="ARBA" id="ARBA00022723"/>
    </source>
</evidence>
<evidence type="ECO:0000256" key="7">
    <source>
        <dbReference type="ARBA" id="ARBA00022840"/>
    </source>
</evidence>
<evidence type="ECO:0000256" key="2">
    <source>
        <dbReference type="ARBA" id="ARBA00001946"/>
    </source>
</evidence>
<evidence type="ECO:0000256" key="3">
    <source>
        <dbReference type="ARBA" id="ARBA00010708"/>
    </source>
</evidence>
<keyword evidence="8" id="KW-0460">Magnesium</keyword>
<gene>
    <name evidence="13" type="ORF">J8F10_14170</name>
</gene>
<dbReference type="PROSITE" id="PS00177">
    <property type="entry name" value="TOPOISOMERASE_II"/>
    <property type="match status" value="1"/>
</dbReference>
<dbReference type="CDD" id="cd16928">
    <property type="entry name" value="HATPase_GyrB-like"/>
    <property type="match status" value="1"/>
</dbReference>
<accession>A0ABS5BRR9</accession>
<evidence type="ECO:0000256" key="1">
    <source>
        <dbReference type="ARBA" id="ARBA00000185"/>
    </source>
</evidence>
<dbReference type="InterPro" id="IPR000565">
    <property type="entry name" value="Topo_IIA_B"/>
</dbReference>
<dbReference type="RefSeq" id="WP_210654534.1">
    <property type="nucleotide sequence ID" value="NZ_JAGKQQ010000001.1"/>
</dbReference>
<dbReference type="SUPFAM" id="SSF55874">
    <property type="entry name" value="ATPase domain of HSP90 chaperone/DNA topoisomerase II/histidine kinase"/>
    <property type="match status" value="1"/>
</dbReference>
<protein>
    <recommendedName>
        <fullName evidence="4">DNA topoisomerase (ATP-hydrolyzing)</fullName>
        <ecNumber evidence="4">5.6.2.2</ecNumber>
    </recommendedName>
</protein>
<keyword evidence="6" id="KW-0547">Nucleotide-binding</keyword>
<dbReference type="PANTHER" id="PTHR45866">
    <property type="entry name" value="DNA GYRASE/TOPOISOMERASE SUBUNIT B"/>
    <property type="match status" value="1"/>
</dbReference>
<dbReference type="PANTHER" id="PTHR45866:SF1">
    <property type="entry name" value="DNA GYRASE SUBUNIT B, MITOCHONDRIAL"/>
    <property type="match status" value="1"/>
</dbReference>
<evidence type="ECO:0000313" key="14">
    <source>
        <dbReference type="Proteomes" id="UP000676565"/>
    </source>
</evidence>
<dbReference type="InterPro" id="IPR018522">
    <property type="entry name" value="TopoIIA_CS"/>
</dbReference>
<evidence type="ECO:0000256" key="9">
    <source>
        <dbReference type="ARBA" id="ARBA00023029"/>
    </source>
</evidence>
<comment type="similarity">
    <text evidence="3">Belongs to the type II topoisomerase GyrB family.</text>
</comment>
<evidence type="ECO:0000256" key="10">
    <source>
        <dbReference type="ARBA" id="ARBA00023125"/>
    </source>
</evidence>
<evidence type="ECO:0000313" key="13">
    <source>
        <dbReference type="EMBL" id="MBP3956425.1"/>
    </source>
</evidence>
<keyword evidence="7" id="KW-0067">ATP-binding</keyword>
<keyword evidence="5" id="KW-0479">Metal-binding</keyword>
<dbReference type="Gene3D" id="3.30.565.10">
    <property type="entry name" value="Histidine kinase-like ATPase, C-terminal domain"/>
    <property type="match status" value="1"/>
</dbReference>
<evidence type="ECO:0000256" key="8">
    <source>
        <dbReference type="ARBA" id="ARBA00022842"/>
    </source>
</evidence>
<evidence type="ECO:0000256" key="6">
    <source>
        <dbReference type="ARBA" id="ARBA00022741"/>
    </source>
</evidence>
<dbReference type="SUPFAM" id="SSF56719">
    <property type="entry name" value="Type II DNA topoisomerase"/>
    <property type="match status" value="1"/>
</dbReference>
<dbReference type="InterPro" id="IPR013760">
    <property type="entry name" value="Topo_IIA-like_dom_sf"/>
</dbReference>
<dbReference type="Gene3D" id="3.30.230.10">
    <property type="match status" value="1"/>
</dbReference>
<dbReference type="PROSITE" id="PS50880">
    <property type="entry name" value="TOPRIM"/>
    <property type="match status" value="1"/>
</dbReference>
<dbReference type="EMBL" id="JAGKQQ010000001">
    <property type="protein sequence ID" value="MBP3956425.1"/>
    <property type="molecule type" value="Genomic_DNA"/>
</dbReference>
<keyword evidence="14" id="KW-1185">Reference proteome</keyword>
<evidence type="ECO:0000256" key="4">
    <source>
        <dbReference type="ARBA" id="ARBA00012895"/>
    </source>
</evidence>
<dbReference type="CDD" id="cd00822">
    <property type="entry name" value="TopoII_Trans_DNA_gyrase"/>
    <property type="match status" value="1"/>
</dbReference>
<dbReference type="InterPro" id="IPR020568">
    <property type="entry name" value="Ribosomal_Su5_D2-typ_SF"/>
</dbReference>
<keyword evidence="10" id="KW-0238">DNA-binding</keyword>
<reference evidence="13 14" key="1">
    <citation type="submission" date="2021-04" db="EMBL/GenBank/DDBJ databases">
        <authorList>
            <person name="Ivanova A."/>
        </authorList>
    </citation>
    <scope>NUCLEOTIDE SEQUENCE [LARGE SCALE GENOMIC DNA]</scope>
    <source>
        <strain evidence="13 14">G18</strain>
    </source>
</reference>
<dbReference type="InterPro" id="IPR006171">
    <property type="entry name" value="TOPRIM_dom"/>
</dbReference>
<dbReference type="SUPFAM" id="SSF54211">
    <property type="entry name" value="Ribosomal protein S5 domain 2-like"/>
    <property type="match status" value="1"/>
</dbReference>
<dbReference type="SMART" id="SM00433">
    <property type="entry name" value="TOP2c"/>
    <property type="match status" value="1"/>
</dbReference>
<dbReference type="InterPro" id="IPR013506">
    <property type="entry name" value="Topo_IIA_bsu_dom2"/>
</dbReference>
<dbReference type="Pfam" id="PF01751">
    <property type="entry name" value="Toprim"/>
    <property type="match status" value="1"/>
</dbReference>
<name>A0ABS5BRR9_9BACT</name>
<dbReference type="PRINTS" id="PR00418">
    <property type="entry name" value="TPI2FAMILY"/>
</dbReference>
<dbReference type="InterPro" id="IPR003594">
    <property type="entry name" value="HATPase_dom"/>
</dbReference>
<evidence type="ECO:0000256" key="11">
    <source>
        <dbReference type="ARBA" id="ARBA00023235"/>
    </source>
</evidence>
<dbReference type="InterPro" id="IPR002288">
    <property type="entry name" value="DNA_gyrase_B_C"/>
</dbReference>
<dbReference type="Gene3D" id="3.40.50.670">
    <property type="match status" value="1"/>
</dbReference>
<dbReference type="InterPro" id="IPR036890">
    <property type="entry name" value="HATPase_C_sf"/>
</dbReference>
<dbReference type="Pfam" id="PF02518">
    <property type="entry name" value="HATPase_c"/>
    <property type="match status" value="1"/>
</dbReference>
<sequence>MSALTVGRSAYTTAESIQVLEGLEPVRKRPAMYIGGVDGKGLHHLAWEILDNAVDEYINGFADHITLTLHKSGHAITVTDNGRGIPVDTHPKHKKTGLELVLTVLHAGGKFGESDSGYINSGGLHGVGASVVNALSKKLVATVRRDGFEYRQEYAKGTPLAKLEKVGPFRGHGTSIYFEPDDTIFKTVRFDPDTIKARLEDTSFVHSGLKITYKNEVSGETLELANPGGLPAFLTKLVTDGQKPSVTEAGFSAARETGDRVEVALQWTESTEETYRSYANGIRTPSGGTHENGLKSALRKAINGYIETHDVKVKGLKITADDIREGVVAVLSVFVREPQFEGQTKQKLNNPEIESTVDNFVRPALEAWLNNNKTAADSIVARIVIAARMRDASRAAKEEVKRKTPGSKRLSLPGKLADCKSTDRDKTELFIVEGDSAGGSAKQGRNNDTQAVLPLRGKILNCEDLVTSKALGNQEISDLVTAIGTGAGEKFNIDGLRYGKIILLMDADADGCHISTLMLDFFFRHMRKLIEQEHVFIGQPPLYRVNVGKEIHWVQDDNAKEELVEKLQKANRKFEVTRFKGLGEMDAKDLASTTLDRKTRTLLKVKIENALDVDRVFVELLGKDAGYRYDFIMEKAEQTVAEDLDV</sequence>
<comment type="cofactor">
    <cofactor evidence="2">
        <name>Mg(2+)</name>
        <dbReference type="ChEBI" id="CHEBI:18420"/>
    </cofactor>
</comment>
<keyword evidence="9" id="KW-0799">Topoisomerase</keyword>